<accession>A0A8S4QXU4</accession>
<dbReference type="AlphaFoldDB" id="A0A8S4QXU4"/>
<gene>
    <name evidence="1" type="primary">jg1255</name>
    <name evidence="1" type="ORF">PAEG_LOCUS7556</name>
</gene>
<reference evidence="1" key="1">
    <citation type="submission" date="2022-03" db="EMBL/GenBank/DDBJ databases">
        <authorList>
            <person name="Lindestad O."/>
        </authorList>
    </citation>
    <scope>NUCLEOTIDE SEQUENCE</scope>
</reference>
<comment type="caution">
    <text evidence="1">The sequence shown here is derived from an EMBL/GenBank/DDBJ whole genome shotgun (WGS) entry which is preliminary data.</text>
</comment>
<evidence type="ECO:0000313" key="2">
    <source>
        <dbReference type="Proteomes" id="UP000838756"/>
    </source>
</evidence>
<dbReference type="OrthoDB" id="2448405at2759"/>
<sequence>MTQPDINLIGSLTRVRKSTTSYRVPSVRFLTYVFFIDRVKVNFDLYGIEYHAVERCCSAAEALDREWSTERAVFVVWALGALDHALEPAFHRVYPRHDVQLVLSQNVADNDCVDFVT</sequence>
<keyword evidence="2" id="KW-1185">Reference proteome</keyword>
<name>A0A8S4QXU4_9NEOP</name>
<dbReference type="Proteomes" id="UP000838756">
    <property type="component" value="Unassembled WGS sequence"/>
</dbReference>
<protein>
    <submittedName>
        <fullName evidence="1">Jg1255 protein</fullName>
    </submittedName>
</protein>
<evidence type="ECO:0000313" key="1">
    <source>
        <dbReference type="EMBL" id="CAH2226917.1"/>
    </source>
</evidence>
<organism evidence="1 2">
    <name type="scientific">Pararge aegeria aegeria</name>
    <dbReference type="NCBI Taxonomy" id="348720"/>
    <lineage>
        <taxon>Eukaryota</taxon>
        <taxon>Metazoa</taxon>
        <taxon>Ecdysozoa</taxon>
        <taxon>Arthropoda</taxon>
        <taxon>Hexapoda</taxon>
        <taxon>Insecta</taxon>
        <taxon>Pterygota</taxon>
        <taxon>Neoptera</taxon>
        <taxon>Endopterygota</taxon>
        <taxon>Lepidoptera</taxon>
        <taxon>Glossata</taxon>
        <taxon>Ditrysia</taxon>
        <taxon>Papilionoidea</taxon>
        <taxon>Nymphalidae</taxon>
        <taxon>Satyrinae</taxon>
        <taxon>Satyrini</taxon>
        <taxon>Parargina</taxon>
        <taxon>Pararge</taxon>
    </lineage>
</organism>
<proteinExistence type="predicted"/>
<dbReference type="EMBL" id="CAKXAJ010022243">
    <property type="protein sequence ID" value="CAH2226917.1"/>
    <property type="molecule type" value="Genomic_DNA"/>
</dbReference>